<evidence type="ECO:0000313" key="3">
    <source>
        <dbReference type="Proteomes" id="UP000600247"/>
    </source>
</evidence>
<evidence type="ECO:0000259" key="1">
    <source>
        <dbReference type="Pfam" id="PF08955"/>
    </source>
</evidence>
<organism evidence="2 3">
    <name type="scientific">Paenibacillus radicis</name>
    <name type="common">ex Gao et al. 2016</name>
    <dbReference type="NCBI Taxonomy" id="1737354"/>
    <lineage>
        <taxon>Bacteria</taxon>
        <taxon>Bacillati</taxon>
        <taxon>Bacillota</taxon>
        <taxon>Bacilli</taxon>
        <taxon>Bacillales</taxon>
        <taxon>Paenibacillaceae</taxon>
        <taxon>Paenibacillus</taxon>
    </lineage>
</organism>
<sequence>MMEFSIWKQVRKRLRRRRRSLWILGSFTIWLTAALLAAGSPSTAVAASVEPEEAKPASIIEALEGQEGALAVKLRRVYICGDETRPLGQLASQQIVKLLRAHPEWTAVMDRDGQTVLLEEQVEDLSEECRSHAYFGLDKKGYFSLFEGEPSKEKVLRTFFQLDVQYMESSLPHEKVDELAQGIKVSDIDEYNSVLSTFSDFALQAEEKALTPTTY</sequence>
<name>A0A917M9D0_9BACL</name>
<comment type="caution">
    <text evidence="2">The sequence shown here is derived from an EMBL/GenBank/DDBJ whole genome shotgun (WGS) entry which is preliminary data.</text>
</comment>
<feature type="domain" description="Bypass of forespore C C-terminal" evidence="1">
    <location>
        <begin position="123"/>
        <end position="199"/>
    </location>
</feature>
<proteinExistence type="predicted"/>
<dbReference type="Gene3D" id="3.30.70.1740">
    <property type="entry name" value="Bypass-of-forespore C, C-terminal domain"/>
    <property type="match status" value="1"/>
</dbReference>
<accession>A0A917M9D0</accession>
<evidence type="ECO:0000313" key="2">
    <source>
        <dbReference type="EMBL" id="GGG83492.1"/>
    </source>
</evidence>
<dbReference type="Proteomes" id="UP000600247">
    <property type="component" value="Unassembled WGS sequence"/>
</dbReference>
<dbReference type="RefSeq" id="WP_188892007.1">
    <property type="nucleotide sequence ID" value="NZ_BMHY01000012.1"/>
</dbReference>
<protein>
    <recommendedName>
        <fullName evidence="1">Bypass of forespore C C-terminal domain-containing protein</fullName>
    </recommendedName>
</protein>
<dbReference type="InterPro" id="IPR015050">
    <property type="entry name" value="BofC_C"/>
</dbReference>
<reference evidence="2 3" key="1">
    <citation type="journal article" date="2014" name="Int. J. Syst. Evol. Microbiol.">
        <title>Complete genome sequence of Corynebacterium casei LMG S-19264T (=DSM 44701T), isolated from a smear-ripened cheese.</title>
        <authorList>
            <consortium name="US DOE Joint Genome Institute (JGI-PGF)"/>
            <person name="Walter F."/>
            <person name="Albersmeier A."/>
            <person name="Kalinowski J."/>
            <person name="Ruckert C."/>
        </authorList>
    </citation>
    <scope>NUCLEOTIDE SEQUENCE [LARGE SCALE GENOMIC DNA]</scope>
    <source>
        <strain evidence="2 3">CGMCC 1.15286</strain>
    </source>
</reference>
<dbReference type="AlphaFoldDB" id="A0A917M9D0"/>
<dbReference type="Pfam" id="PF08955">
    <property type="entry name" value="BofC_C"/>
    <property type="match status" value="1"/>
</dbReference>
<dbReference type="InterPro" id="IPR038117">
    <property type="entry name" value="BofC_C_sf"/>
</dbReference>
<keyword evidence="3" id="KW-1185">Reference proteome</keyword>
<dbReference type="EMBL" id="BMHY01000012">
    <property type="protein sequence ID" value="GGG83492.1"/>
    <property type="molecule type" value="Genomic_DNA"/>
</dbReference>
<gene>
    <name evidence="2" type="ORF">GCM10010918_46420</name>
</gene>